<dbReference type="InterPro" id="IPR011057">
    <property type="entry name" value="Mss4-like_sf"/>
</dbReference>
<dbReference type="GO" id="GO:0047407">
    <property type="term" value="F:ADP-ribosyl-[dinitrogen reductase] hydrolase activity"/>
    <property type="evidence" value="ECO:0007669"/>
    <property type="project" value="UniProtKB-EC"/>
</dbReference>
<comment type="similarity">
    <text evidence="1">Belongs to the Gfa family.</text>
</comment>
<dbReference type="HOGENOM" id="CLU_024566_8_2_6"/>
<feature type="binding site" evidence="4">
    <location>
        <position position="54"/>
    </location>
    <ligand>
        <name>Mg(2+)</name>
        <dbReference type="ChEBI" id="CHEBI:18420"/>
        <label>1</label>
    </ligand>
</feature>
<dbReference type="eggNOG" id="COG3791">
    <property type="taxonomic scope" value="Bacteria"/>
</dbReference>
<feature type="binding site" evidence="4">
    <location>
        <position position="257"/>
    </location>
    <ligand>
        <name>Mg(2+)</name>
        <dbReference type="ChEBI" id="CHEBI:18420"/>
        <label>1</label>
    </ligand>
</feature>
<feature type="binding site" evidence="4">
    <location>
        <position position="256"/>
    </location>
    <ligand>
        <name>Mg(2+)</name>
        <dbReference type="ChEBI" id="CHEBI:18420"/>
        <label>1</label>
    </ligand>
</feature>
<accession>A0A2C9EQP9</accession>
<keyword evidence="6" id="KW-0378">Hydrolase</keyword>
<dbReference type="Pfam" id="PF04828">
    <property type="entry name" value="GFA"/>
    <property type="match status" value="1"/>
</dbReference>
<comment type="cofactor">
    <cofactor evidence="4">
        <name>Mg(2+)</name>
        <dbReference type="ChEBI" id="CHEBI:18420"/>
    </cofactor>
    <text evidence="4">Binds 2 magnesium ions per subunit.</text>
</comment>
<dbReference type="Gene3D" id="1.10.4080.10">
    <property type="entry name" value="ADP-ribosylation/Crystallin J1"/>
    <property type="match status" value="1"/>
</dbReference>
<feature type="binding site" evidence="4">
    <location>
        <position position="56"/>
    </location>
    <ligand>
        <name>Mg(2+)</name>
        <dbReference type="ChEBI" id="CHEBI:18420"/>
        <label>1</label>
    </ligand>
</feature>
<keyword evidence="4" id="KW-0460">Magnesium</keyword>
<dbReference type="Gene3D" id="2.170.150.70">
    <property type="match status" value="1"/>
</dbReference>
<dbReference type="InterPro" id="IPR005502">
    <property type="entry name" value="Ribosyl_crysJ1"/>
</dbReference>
<dbReference type="Pfam" id="PF03747">
    <property type="entry name" value="ADP_ribosyl_GH"/>
    <property type="match status" value="1"/>
</dbReference>
<dbReference type="eggNOG" id="COG1397">
    <property type="taxonomic scope" value="Bacteria"/>
</dbReference>
<dbReference type="PANTHER" id="PTHR16222">
    <property type="entry name" value="ADP-RIBOSYLGLYCOHYDROLASE"/>
    <property type="match status" value="1"/>
</dbReference>
<dbReference type="SUPFAM" id="SSF101478">
    <property type="entry name" value="ADP-ribosylglycohydrolase"/>
    <property type="match status" value="1"/>
</dbReference>
<evidence type="ECO:0000256" key="3">
    <source>
        <dbReference type="ARBA" id="ARBA00022833"/>
    </source>
</evidence>
<keyword evidence="2 4" id="KW-0479">Metal-binding</keyword>
<evidence type="ECO:0000313" key="7">
    <source>
        <dbReference type="Proteomes" id="UP000013940"/>
    </source>
</evidence>
<dbReference type="InterPro" id="IPR036705">
    <property type="entry name" value="Ribosyl_crysJ1_sf"/>
</dbReference>
<feature type="binding site" evidence="4">
    <location>
        <position position="254"/>
    </location>
    <ligand>
        <name>Mg(2+)</name>
        <dbReference type="ChEBI" id="CHEBI:18420"/>
        <label>1</label>
    </ligand>
</feature>
<keyword evidence="6" id="KW-0326">Glycosidase</keyword>
<dbReference type="InterPro" id="IPR006913">
    <property type="entry name" value="CENP-V/GFA"/>
</dbReference>
<dbReference type="EC" id="3.2.2.24" evidence="6"/>
<evidence type="ECO:0000256" key="4">
    <source>
        <dbReference type="PIRSR" id="PIRSR605502-1"/>
    </source>
</evidence>
<sequence length="440" mass="47840">MPLTLTDRYRGSLLGLACGDALGTSVEFKPRGSFPPVTDLLGGGPFNLKAGQWTDDTSMALCLGESLLRKDGFDPADQMGRYLNWWQWGYLSATGECFDIGMTVRQALADYQEHGQPLAGSSDPQTAGNGSLMRLAPVVLFHYPDLAQVREFAGASSRTTHGAAEAIECCQLLAGLIAKALDGASKQQLQRLDAQGFRESKVAALAQGNYLDKTRDQIRGNGYCVDSLEAALWCFQHSDSYAEAVLAAANLGDDADTTAAIVGQLAGAFYGAQGIPPHWLAKLHMGEEIQAMADDLLAAARRRAPARPLHGSCLCKAVQYRVDRLDMPIGHCHCQTCRKAHAAAFASTAGVMREHFQWTQGQERLSTYESSPGKLRHFCSVCGSHLLAERPGQPHVILRVATLDDDPGQTPQVHIWTSHDVPWLADEALQRWPEWQPSRG</sequence>
<dbReference type="PROSITE" id="PS51891">
    <property type="entry name" value="CENP_V_GFA"/>
    <property type="match status" value="1"/>
</dbReference>
<feature type="binding site" evidence="4">
    <location>
        <position position="55"/>
    </location>
    <ligand>
        <name>Mg(2+)</name>
        <dbReference type="ChEBI" id="CHEBI:18420"/>
        <label>1</label>
    </ligand>
</feature>
<dbReference type="InterPro" id="IPR050792">
    <property type="entry name" value="ADP-ribosylglycohydrolase"/>
</dbReference>
<dbReference type="GO" id="GO:0046872">
    <property type="term" value="F:metal ion binding"/>
    <property type="evidence" value="ECO:0007669"/>
    <property type="project" value="UniProtKB-KW"/>
</dbReference>
<dbReference type="PANTHER" id="PTHR16222:SF12">
    <property type="entry name" value="ADP-RIBOSYLGLYCOHYDROLASE-RELATED"/>
    <property type="match status" value="1"/>
</dbReference>
<evidence type="ECO:0000256" key="2">
    <source>
        <dbReference type="ARBA" id="ARBA00022723"/>
    </source>
</evidence>
<evidence type="ECO:0000259" key="5">
    <source>
        <dbReference type="PROSITE" id="PS51891"/>
    </source>
</evidence>
<organism evidence="6 7">
    <name type="scientific">Pseudomonas protegens (strain DSM 19095 / LMG 27888 / CFBP 6595 / CHA0)</name>
    <dbReference type="NCBI Taxonomy" id="1124983"/>
    <lineage>
        <taxon>Bacteria</taxon>
        <taxon>Pseudomonadati</taxon>
        <taxon>Pseudomonadota</taxon>
        <taxon>Gammaproteobacteria</taxon>
        <taxon>Pseudomonadales</taxon>
        <taxon>Pseudomonadaceae</taxon>
        <taxon>Pseudomonas</taxon>
    </lineage>
</organism>
<protein>
    <submittedName>
        <fullName evidence="6">ADP-ribosyl-[dinitrogen reductase] glycohydrolase DraG</fullName>
        <ecNumber evidence="6">3.2.2.24</ecNumber>
    </submittedName>
</protein>
<dbReference type="SUPFAM" id="SSF51316">
    <property type="entry name" value="Mss4-like"/>
    <property type="match status" value="1"/>
</dbReference>
<gene>
    <name evidence="6" type="primary">draG</name>
    <name evidence="6" type="ORF">PFLCHA0_c41750</name>
</gene>
<dbReference type="EMBL" id="CP003190">
    <property type="protein sequence ID" value="AGL85939.1"/>
    <property type="molecule type" value="Genomic_DNA"/>
</dbReference>
<keyword evidence="3" id="KW-0862">Zinc</keyword>
<evidence type="ECO:0000313" key="6">
    <source>
        <dbReference type="EMBL" id="AGL85939.1"/>
    </source>
</evidence>
<dbReference type="SMR" id="A0A2C9EQP9"/>
<feature type="domain" description="CENP-V/GFA" evidence="5">
    <location>
        <begin position="309"/>
        <end position="424"/>
    </location>
</feature>
<dbReference type="KEGG" id="pprc:PFLCHA0_c41750"/>
<name>A0A2C9EQP9_PSEPH</name>
<dbReference type="GO" id="GO:0016846">
    <property type="term" value="F:carbon-sulfur lyase activity"/>
    <property type="evidence" value="ECO:0007669"/>
    <property type="project" value="InterPro"/>
</dbReference>
<reference evidence="7" key="1">
    <citation type="journal article" date="2014" name="Genome Announc.">
        <title>Full-genome sequence of the plant growth-promoting bacterium Pseudomonas protegens CHA0.</title>
        <authorList>
            <person name="Jousset A."/>
            <person name="Schuldes J."/>
            <person name="Keel C."/>
            <person name="Maurhofer M."/>
            <person name="Daniel R."/>
            <person name="Scheu S."/>
            <person name="Thuermer A."/>
        </authorList>
    </citation>
    <scope>NUCLEOTIDE SEQUENCE [LARGE SCALE GENOMIC DNA]</scope>
    <source>
        <strain evidence="7">DSM 19095 / LMG 27888 / CFBP 6595 / CHA0</strain>
    </source>
</reference>
<evidence type="ECO:0000256" key="1">
    <source>
        <dbReference type="ARBA" id="ARBA00005495"/>
    </source>
</evidence>
<proteinExistence type="inferred from homology"/>
<dbReference type="Proteomes" id="UP000013940">
    <property type="component" value="Chromosome"/>
</dbReference>
<dbReference type="AlphaFoldDB" id="A0A2C9EQP9"/>